<dbReference type="GO" id="GO:0005737">
    <property type="term" value="C:cytoplasm"/>
    <property type="evidence" value="ECO:0007669"/>
    <property type="project" value="UniProtKB-SubCell"/>
</dbReference>
<organism evidence="8 9">
    <name type="scientific">Chiloscyllium punctatum</name>
    <name type="common">Brownbanded bambooshark</name>
    <name type="synonym">Hemiscyllium punctatum</name>
    <dbReference type="NCBI Taxonomy" id="137246"/>
    <lineage>
        <taxon>Eukaryota</taxon>
        <taxon>Metazoa</taxon>
        <taxon>Chordata</taxon>
        <taxon>Craniata</taxon>
        <taxon>Vertebrata</taxon>
        <taxon>Chondrichthyes</taxon>
        <taxon>Elasmobranchii</taxon>
        <taxon>Galeomorphii</taxon>
        <taxon>Galeoidea</taxon>
        <taxon>Orectolobiformes</taxon>
        <taxon>Hemiscylliidae</taxon>
        <taxon>Chiloscyllium</taxon>
    </lineage>
</organism>
<gene>
    <name evidence="8" type="ORF">chiPu_0002249</name>
</gene>
<dbReference type="SUPFAM" id="SSF50729">
    <property type="entry name" value="PH domain-like"/>
    <property type="match status" value="1"/>
</dbReference>
<keyword evidence="5" id="KW-0472">Membrane</keyword>
<comment type="subcellular location">
    <subcellularLocation>
        <location evidence="2">Cytoplasm</location>
    </subcellularLocation>
    <subcellularLocation>
        <location evidence="1">Membrane</location>
        <topology evidence="1">Peripheral membrane protein</topology>
    </subcellularLocation>
</comment>
<dbReference type="PANTHER" id="PTHR23176">
    <property type="entry name" value="RHO/RAC/CDC GTPASE-ACTIVATING PROTEIN"/>
    <property type="match status" value="1"/>
</dbReference>
<proteinExistence type="predicted"/>
<dbReference type="InterPro" id="IPR036020">
    <property type="entry name" value="WW_dom_sf"/>
</dbReference>
<dbReference type="PROSITE" id="PS50020">
    <property type="entry name" value="WW_DOMAIN_2"/>
    <property type="match status" value="1"/>
</dbReference>
<evidence type="ECO:0000259" key="7">
    <source>
        <dbReference type="PROSITE" id="PS50020"/>
    </source>
</evidence>
<feature type="compositionally biased region" description="Polar residues" evidence="6">
    <location>
        <begin position="77"/>
        <end position="96"/>
    </location>
</feature>
<evidence type="ECO:0000256" key="6">
    <source>
        <dbReference type="SAM" id="MobiDB-lite"/>
    </source>
</evidence>
<dbReference type="SMART" id="SM00456">
    <property type="entry name" value="WW"/>
    <property type="match status" value="1"/>
</dbReference>
<sequence>MDIWEVHLDESTDRKFYINTVTKEKTWKPPRLFVGMRDIKVGPTPQPKPNAQPTSTTEHISSSQASPSAVQRRVKSAATNCDRLSQTKSMVLTDSSPLKLPGSRHRRNHSQHNLTEITGMVDQSCLQPMEKNGFLNKAKITEGGKKLRKNWTTSWVCLEGNKIEFYKERKQQTLASLKTGCKPENVDLCGAQIDWAKDKSSRKNVLQLMQHILAVLLAPKQKVVQSYHLQNVSNDVAELGFT</sequence>
<dbReference type="Pfam" id="PF00397">
    <property type="entry name" value="WW"/>
    <property type="match status" value="1"/>
</dbReference>
<dbReference type="Proteomes" id="UP000287033">
    <property type="component" value="Unassembled WGS sequence"/>
</dbReference>
<dbReference type="GO" id="GO:0005096">
    <property type="term" value="F:GTPase activator activity"/>
    <property type="evidence" value="ECO:0007669"/>
    <property type="project" value="UniProtKB-KW"/>
</dbReference>
<evidence type="ECO:0000256" key="4">
    <source>
        <dbReference type="ARBA" id="ARBA00022490"/>
    </source>
</evidence>
<keyword evidence="9" id="KW-1185">Reference proteome</keyword>
<dbReference type="OrthoDB" id="79452at2759"/>
<dbReference type="OMA" id="MDIWEVH"/>
<dbReference type="GO" id="GO:0016020">
    <property type="term" value="C:membrane"/>
    <property type="evidence" value="ECO:0007669"/>
    <property type="project" value="UniProtKB-SubCell"/>
</dbReference>
<dbReference type="PANTHER" id="PTHR23176:SF108">
    <property type="entry name" value="RHO GTPASE-ACTIVATING PROTEIN 15"/>
    <property type="match status" value="1"/>
</dbReference>
<keyword evidence="4" id="KW-0963">Cytoplasm</keyword>
<name>A0A401S0A7_CHIPU</name>
<feature type="compositionally biased region" description="Polar residues" evidence="6">
    <location>
        <begin position="51"/>
        <end position="69"/>
    </location>
</feature>
<evidence type="ECO:0000313" key="8">
    <source>
        <dbReference type="EMBL" id="GCC23851.1"/>
    </source>
</evidence>
<protein>
    <recommendedName>
        <fullName evidence="7">WW domain-containing protein</fullName>
    </recommendedName>
</protein>
<comment type="caution">
    <text evidence="8">The sequence shown here is derived from an EMBL/GenBank/DDBJ whole genome shotgun (WGS) entry which is preliminary data.</text>
</comment>
<dbReference type="STRING" id="137246.A0A401S0A7"/>
<feature type="region of interest" description="Disordered" evidence="6">
    <location>
        <begin position="37"/>
        <end position="109"/>
    </location>
</feature>
<dbReference type="InterPro" id="IPR050729">
    <property type="entry name" value="Rho-GAP"/>
</dbReference>
<reference evidence="8 9" key="1">
    <citation type="journal article" date="2018" name="Nat. Ecol. Evol.">
        <title>Shark genomes provide insights into elasmobranch evolution and the origin of vertebrates.</title>
        <authorList>
            <person name="Hara Y"/>
            <person name="Yamaguchi K"/>
            <person name="Onimaru K"/>
            <person name="Kadota M"/>
            <person name="Koyanagi M"/>
            <person name="Keeley SD"/>
            <person name="Tatsumi K"/>
            <person name="Tanaka K"/>
            <person name="Motone F"/>
            <person name="Kageyama Y"/>
            <person name="Nozu R"/>
            <person name="Adachi N"/>
            <person name="Nishimura O"/>
            <person name="Nakagawa R"/>
            <person name="Tanegashima C"/>
            <person name="Kiyatake I"/>
            <person name="Matsumoto R"/>
            <person name="Murakumo K"/>
            <person name="Nishida K"/>
            <person name="Terakita A"/>
            <person name="Kuratani S"/>
            <person name="Sato K"/>
            <person name="Hyodo S Kuraku.S."/>
        </authorList>
    </citation>
    <scope>NUCLEOTIDE SEQUENCE [LARGE SCALE GENOMIC DNA]</scope>
</reference>
<dbReference type="EMBL" id="BEZZ01000041">
    <property type="protein sequence ID" value="GCC23851.1"/>
    <property type="molecule type" value="Genomic_DNA"/>
</dbReference>
<feature type="domain" description="WW" evidence="7">
    <location>
        <begin position="1"/>
        <end position="32"/>
    </location>
</feature>
<evidence type="ECO:0000256" key="5">
    <source>
        <dbReference type="ARBA" id="ARBA00023136"/>
    </source>
</evidence>
<keyword evidence="3" id="KW-0343">GTPase activation</keyword>
<dbReference type="Gene3D" id="2.30.29.30">
    <property type="entry name" value="Pleckstrin-homology domain (PH domain)/Phosphotyrosine-binding domain (PTB)"/>
    <property type="match status" value="1"/>
</dbReference>
<accession>A0A401S0A7</accession>
<dbReference type="AlphaFoldDB" id="A0A401S0A7"/>
<evidence type="ECO:0000256" key="3">
    <source>
        <dbReference type="ARBA" id="ARBA00022468"/>
    </source>
</evidence>
<evidence type="ECO:0000256" key="1">
    <source>
        <dbReference type="ARBA" id="ARBA00004170"/>
    </source>
</evidence>
<dbReference type="InterPro" id="IPR001202">
    <property type="entry name" value="WW_dom"/>
</dbReference>
<dbReference type="SUPFAM" id="SSF51045">
    <property type="entry name" value="WW domain"/>
    <property type="match status" value="1"/>
</dbReference>
<evidence type="ECO:0000256" key="2">
    <source>
        <dbReference type="ARBA" id="ARBA00004496"/>
    </source>
</evidence>
<dbReference type="Gene3D" id="2.20.70.10">
    <property type="match status" value="1"/>
</dbReference>
<evidence type="ECO:0000313" key="9">
    <source>
        <dbReference type="Proteomes" id="UP000287033"/>
    </source>
</evidence>
<dbReference type="CDD" id="cd00201">
    <property type="entry name" value="WW"/>
    <property type="match status" value="1"/>
</dbReference>
<dbReference type="InterPro" id="IPR011993">
    <property type="entry name" value="PH-like_dom_sf"/>
</dbReference>